<keyword evidence="3" id="KW-0808">Transferase</keyword>
<feature type="transmembrane region" description="Helical" evidence="2">
    <location>
        <begin position="101"/>
        <end position="121"/>
    </location>
</feature>
<dbReference type="EMBL" id="AP019297">
    <property type="protein sequence ID" value="BBG95652.1"/>
    <property type="molecule type" value="Genomic_DNA"/>
</dbReference>
<feature type="transmembrane region" description="Helical" evidence="2">
    <location>
        <begin position="74"/>
        <end position="95"/>
    </location>
</feature>
<keyword evidence="2" id="KW-0472">Membrane</keyword>
<keyword evidence="2" id="KW-0812">Transmembrane</keyword>
<keyword evidence="3" id="KW-0489">Methyltransferase</keyword>
<feature type="compositionally biased region" description="Polar residues" evidence="1">
    <location>
        <begin position="57"/>
        <end position="67"/>
    </location>
</feature>
<feature type="region of interest" description="Disordered" evidence="1">
    <location>
        <begin position="43"/>
        <end position="67"/>
    </location>
</feature>
<dbReference type="AlphaFoldDB" id="A0A4Y1QUV4"/>
<protein>
    <submittedName>
        <fullName evidence="3">Histone H3 K4-specific methyltransferase SET7/9 family protein</fullName>
    </submittedName>
</protein>
<name>A0A4Y1QUV4_PRUDU</name>
<feature type="transmembrane region" description="Helical" evidence="2">
    <location>
        <begin position="304"/>
        <end position="322"/>
    </location>
</feature>
<evidence type="ECO:0000256" key="1">
    <source>
        <dbReference type="SAM" id="MobiDB-lite"/>
    </source>
</evidence>
<sequence>MVPKSQAKLTRTQSSLLRSSPTIRSSIHSLSSVTEEDVIVAQQQQYDEEEQKPKNYNPGSTQKPGSNRISHQHLAMAFLTVFTLFSFSAFFFFFYLRREEIPTSENLLLALVFVAVTLFLANKNRGLINHSVSVLKHSWDENAKRFRFCKTNGGSKPVQWFIGSDPNPNKARKEKKIIREGVEFYSNGDFYEGEFHKGKCNGSGAIGSMGGTMGMGLRGGLEEADTRVNIDKDRGMGMGFIDSTQGTLMLGSGAMGRAMALECKLALMVAAMLVNSSMALSMAMVATILEMEIDMQENILETKSMDLGSIILLMVIVTRVHGMKAGSRAMVSILFEMATQDVAAGKAAENAVNLRRVDEHVNKAVMAANRAATAARVAAVKAVQNRMDGKFCDTNV</sequence>
<keyword evidence="2" id="KW-1133">Transmembrane helix</keyword>
<organism evidence="3">
    <name type="scientific">Prunus dulcis</name>
    <name type="common">Almond</name>
    <name type="synonym">Amygdalus dulcis</name>
    <dbReference type="NCBI Taxonomy" id="3755"/>
    <lineage>
        <taxon>Eukaryota</taxon>
        <taxon>Viridiplantae</taxon>
        <taxon>Streptophyta</taxon>
        <taxon>Embryophyta</taxon>
        <taxon>Tracheophyta</taxon>
        <taxon>Spermatophyta</taxon>
        <taxon>Magnoliopsida</taxon>
        <taxon>eudicotyledons</taxon>
        <taxon>Gunneridae</taxon>
        <taxon>Pentapetalae</taxon>
        <taxon>rosids</taxon>
        <taxon>fabids</taxon>
        <taxon>Rosales</taxon>
        <taxon>Rosaceae</taxon>
        <taxon>Amygdaloideae</taxon>
        <taxon>Amygdaleae</taxon>
        <taxon>Prunus</taxon>
    </lineage>
</organism>
<gene>
    <name evidence="3" type="ORF">Prudu_004256</name>
</gene>
<evidence type="ECO:0000313" key="3">
    <source>
        <dbReference type="EMBL" id="BBG95652.1"/>
    </source>
</evidence>
<accession>A0A4Y1QUV4</accession>
<proteinExistence type="predicted"/>
<dbReference type="GO" id="GO:0008168">
    <property type="term" value="F:methyltransferase activity"/>
    <property type="evidence" value="ECO:0007669"/>
    <property type="project" value="UniProtKB-KW"/>
</dbReference>
<feature type="transmembrane region" description="Helical" evidence="2">
    <location>
        <begin position="265"/>
        <end position="289"/>
    </location>
</feature>
<evidence type="ECO:0000256" key="2">
    <source>
        <dbReference type="SAM" id="Phobius"/>
    </source>
</evidence>
<reference evidence="3" key="1">
    <citation type="journal article" date="2019" name="Science">
        <title>Mutation of a bHLH transcription factor allowed almond domestication.</title>
        <authorList>
            <person name="Sanchez-Perez R."/>
            <person name="Pavan S."/>
            <person name="Mazzeo R."/>
            <person name="Moldovan C."/>
            <person name="Aiese Cigliano R."/>
            <person name="Del Cueto J."/>
            <person name="Ricciardi F."/>
            <person name="Lotti C."/>
            <person name="Ricciardi L."/>
            <person name="Dicenta F."/>
            <person name="Lopez-Marques R.L."/>
            <person name="Lindberg Moller B."/>
        </authorList>
    </citation>
    <scope>NUCLEOTIDE SEQUENCE</scope>
</reference>
<dbReference type="GO" id="GO:0032259">
    <property type="term" value="P:methylation"/>
    <property type="evidence" value="ECO:0007669"/>
    <property type="project" value="UniProtKB-KW"/>
</dbReference>
<feature type="region of interest" description="Disordered" evidence="1">
    <location>
        <begin position="1"/>
        <end position="20"/>
    </location>
</feature>
<feature type="compositionally biased region" description="Low complexity" evidence="1">
    <location>
        <begin position="9"/>
        <end position="20"/>
    </location>
</feature>